<dbReference type="GO" id="GO:0000287">
    <property type="term" value="F:magnesium ion binding"/>
    <property type="evidence" value="ECO:0007669"/>
    <property type="project" value="InterPro"/>
</dbReference>
<dbReference type="Gene3D" id="3.90.470.20">
    <property type="entry name" value="4'-phosphopantetheinyl transferase domain"/>
    <property type="match status" value="1"/>
</dbReference>
<dbReference type="EMBL" id="CXWC01000012">
    <property type="protein sequence ID" value="CTQ75046.1"/>
    <property type="molecule type" value="Genomic_DNA"/>
</dbReference>
<protein>
    <submittedName>
        <fullName evidence="1">4'-phosphopantetheinyl transferase</fullName>
    </submittedName>
</protein>
<dbReference type="STRING" id="311410.LA5095_04495"/>
<dbReference type="Proteomes" id="UP000049983">
    <property type="component" value="Unassembled WGS sequence"/>
</dbReference>
<dbReference type="GeneID" id="97671515"/>
<dbReference type="GO" id="GO:0008897">
    <property type="term" value="F:holo-[acyl-carrier-protein] synthase activity"/>
    <property type="evidence" value="ECO:0007669"/>
    <property type="project" value="InterPro"/>
</dbReference>
<dbReference type="RefSeq" id="WP_055118898.1">
    <property type="nucleotide sequence ID" value="NZ_CXWA01000008.1"/>
</dbReference>
<keyword evidence="1" id="KW-0808">Transferase</keyword>
<evidence type="ECO:0000313" key="1">
    <source>
        <dbReference type="EMBL" id="CTQ75046.1"/>
    </source>
</evidence>
<name>A0A0M7AKV9_9HYPH</name>
<accession>A0A0M7AKV9</accession>
<sequence>MILGIGGGRIDIRRIEQTLERIGDRFTNRVFTEIERTRSDRRTERAASNAKRLAAMIPSGFRTTIDLTIPDKFPLSQAFSVISAWPSRWPELPSTGSA</sequence>
<proteinExistence type="predicted"/>
<dbReference type="InterPro" id="IPR037143">
    <property type="entry name" value="4-PPantetheinyl_Trfase_dom_sf"/>
</dbReference>
<dbReference type="AlphaFoldDB" id="A0A0M7AKV9"/>
<gene>
    <name evidence="1" type="ORF">LA5096_04208</name>
</gene>
<keyword evidence="2" id="KW-1185">Reference proteome</keyword>
<dbReference type="OrthoDB" id="517356at2"/>
<evidence type="ECO:0000313" key="2">
    <source>
        <dbReference type="Proteomes" id="UP000049983"/>
    </source>
</evidence>
<organism evidence="1 2">
    <name type="scientific">Roseibium album</name>
    <dbReference type="NCBI Taxonomy" id="311410"/>
    <lineage>
        <taxon>Bacteria</taxon>
        <taxon>Pseudomonadati</taxon>
        <taxon>Pseudomonadota</taxon>
        <taxon>Alphaproteobacteria</taxon>
        <taxon>Hyphomicrobiales</taxon>
        <taxon>Stappiaceae</taxon>
        <taxon>Roseibium</taxon>
    </lineage>
</organism>
<reference evidence="2" key="1">
    <citation type="submission" date="2015-07" db="EMBL/GenBank/DDBJ databases">
        <authorList>
            <person name="Rodrigo-Torres Lidia"/>
            <person name="Arahal R.David."/>
        </authorList>
    </citation>
    <scope>NUCLEOTIDE SEQUENCE [LARGE SCALE GENOMIC DNA]</scope>
    <source>
        <strain evidence="2">CECT 5096</strain>
    </source>
</reference>